<accession>A0A840V153</accession>
<reference evidence="2 3" key="1">
    <citation type="submission" date="2020-08" db="EMBL/GenBank/DDBJ databases">
        <title>Genomic Encyclopedia of Type Strains, Phase IV (KMG-IV): sequencing the most valuable type-strain genomes for metagenomic binning, comparative biology and taxonomic classification.</title>
        <authorList>
            <person name="Goeker M."/>
        </authorList>
    </citation>
    <scope>NUCLEOTIDE SEQUENCE [LARGE SCALE GENOMIC DNA]</scope>
    <source>
        <strain evidence="2 3">YC6886</strain>
    </source>
</reference>
<dbReference type="Pfam" id="PF07030">
    <property type="entry name" value="Phage_Mu_Gp36"/>
    <property type="match status" value="1"/>
</dbReference>
<gene>
    <name evidence="2" type="ORF">HNR46_001337</name>
</gene>
<name>A0A840V153_9BACT</name>
<proteinExistence type="predicted"/>
<evidence type="ECO:0000256" key="1">
    <source>
        <dbReference type="SAM" id="MobiDB-lite"/>
    </source>
</evidence>
<feature type="region of interest" description="Disordered" evidence="1">
    <location>
        <begin position="105"/>
        <end position="139"/>
    </location>
</feature>
<evidence type="ECO:0000313" key="2">
    <source>
        <dbReference type="EMBL" id="MBB5351103.1"/>
    </source>
</evidence>
<dbReference type="AlphaFoldDB" id="A0A840V153"/>
<organism evidence="2 3">
    <name type="scientific">Haloferula luteola</name>
    <dbReference type="NCBI Taxonomy" id="595692"/>
    <lineage>
        <taxon>Bacteria</taxon>
        <taxon>Pseudomonadati</taxon>
        <taxon>Verrucomicrobiota</taxon>
        <taxon>Verrucomicrobiia</taxon>
        <taxon>Verrucomicrobiales</taxon>
        <taxon>Verrucomicrobiaceae</taxon>
        <taxon>Haloferula</taxon>
    </lineage>
</organism>
<sequence>MPYITQDDIEPKLPPAFITEALDDDGDQRQDPGLWEKIEADAANDIDGILGQRFAVPFAEPIPAIVKSAAKIFVLATLYFRRGKSPNPWETPAKEMTEKLGRIANGEEPLTPDINRKKDSVAAITEPAKTTATDGRLAY</sequence>
<evidence type="ECO:0000313" key="3">
    <source>
        <dbReference type="Proteomes" id="UP000557717"/>
    </source>
</evidence>
<dbReference type="EMBL" id="JACHFD010000005">
    <property type="protein sequence ID" value="MBB5351103.1"/>
    <property type="molecule type" value="Genomic_DNA"/>
</dbReference>
<protein>
    <submittedName>
        <fullName evidence="2">Phage gp36-like protein</fullName>
    </submittedName>
</protein>
<comment type="caution">
    <text evidence="2">The sequence shown here is derived from an EMBL/GenBank/DDBJ whole genome shotgun (WGS) entry which is preliminary data.</text>
</comment>
<dbReference type="Proteomes" id="UP000557717">
    <property type="component" value="Unassembled WGS sequence"/>
</dbReference>
<dbReference type="InterPro" id="IPR009752">
    <property type="entry name" value="Phage_Mu_GpJ"/>
</dbReference>
<keyword evidence="3" id="KW-1185">Reference proteome</keyword>
<dbReference type="RefSeq" id="WP_184016979.1">
    <property type="nucleotide sequence ID" value="NZ_JACHFD010000005.1"/>
</dbReference>